<comment type="caution">
    <text evidence="1">The sequence shown here is derived from an EMBL/GenBank/DDBJ whole genome shotgun (WGS) entry which is preliminary data.</text>
</comment>
<dbReference type="PATRIC" id="fig|1469144.10.peg.4602"/>
<reference evidence="2" key="1">
    <citation type="submission" date="2015-04" db="EMBL/GenBank/DDBJ databases">
        <title>Physiological reanalysis, assessment of diazotrophy, and genome sequences of multiple isolates of Streptomyces thermoautotrophicus.</title>
        <authorList>
            <person name="MacKellar D.C."/>
            <person name="Lieber L."/>
            <person name="Norman J."/>
            <person name="Bolger A."/>
            <person name="Tobin C."/>
            <person name="Murray J.W."/>
            <person name="Chang R."/>
            <person name="Ford T."/>
            <person name="Nguyen P.Q."/>
            <person name="Woodward J."/>
            <person name="Permingeat H."/>
            <person name="Joshi N.S."/>
            <person name="Silver P.A."/>
            <person name="Usadel B."/>
            <person name="Rutherford A.W."/>
            <person name="Friesen M."/>
            <person name="Prell J."/>
        </authorList>
    </citation>
    <scope>NUCLEOTIDE SEQUENCE [LARGE SCALE GENOMIC DNA]</scope>
    <source>
        <strain evidence="2">H1</strain>
    </source>
</reference>
<dbReference type="AlphaFoldDB" id="A0A132MZD4"/>
<evidence type="ECO:0000313" key="2">
    <source>
        <dbReference type="Proteomes" id="UP000070188"/>
    </source>
</evidence>
<evidence type="ECO:0000313" key="1">
    <source>
        <dbReference type="EMBL" id="KWX03239.1"/>
    </source>
</evidence>
<proteinExistence type="predicted"/>
<organism evidence="1 2">
    <name type="scientific">Carbonactinospora thermoautotrophica</name>
    <dbReference type="NCBI Taxonomy" id="1469144"/>
    <lineage>
        <taxon>Bacteria</taxon>
        <taxon>Bacillati</taxon>
        <taxon>Actinomycetota</taxon>
        <taxon>Actinomycetes</taxon>
        <taxon>Kitasatosporales</taxon>
        <taxon>Carbonactinosporaceae</taxon>
        <taxon>Carbonactinospora</taxon>
    </lineage>
</organism>
<accession>A0A132MZD4</accession>
<dbReference type="EMBL" id="LAXD01000001">
    <property type="protein sequence ID" value="KWX03239.1"/>
    <property type="molecule type" value="Genomic_DNA"/>
</dbReference>
<dbReference type="Proteomes" id="UP000070188">
    <property type="component" value="Unassembled WGS sequence"/>
</dbReference>
<sequence length="41" mass="4538">MKAQGFGLVAVTYALLDLGKDLYRVHEAISGLEDPIRFSRS</sequence>
<dbReference type="RefSeq" id="WP_276326803.1">
    <property type="nucleotide sequence ID" value="NZ_LAXD01000001.1"/>
</dbReference>
<protein>
    <submittedName>
        <fullName evidence="1">Uncharacterized protein</fullName>
    </submittedName>
</protein>
<gene>
    <name evidence="1" type="ORF">LI90_4290</name>
</gene>
<name>A0A132MZD4_9ACTN</name>
<keyword evidence="2" id="KW-1185">Reference proteome</keyword>